<keyword evidence="5" id="KW-1185">Reference proteome</keyword>
<dbReference type="PANTHER" id="PTHR43818">
    <property type="entry name" value="BCDNA.GH03377"/>
    <property type="match status" value="1"/>
</dbReference>
<dbReference type="PANTHER" id="PTHR43818:SF11">
    <property type="entry name" value="BCDNA.GH03377"/>
    <property type="match status" value="1"/>
</dbReference>
<dbReference type="InterPro" id="IPR036291">
    <property type="entry name" value="NAD(P)-bd_dom_sf"/>
</dbReference>
<dbReference type="STRING" id="439228.SAMN06295920_107167"/>
<dbReference type="SUPFAM" id="SSF51735">
    <property type="entry name" value="NAD(P)-binding Rossmann-fold domains"/>
    <property type="match status" value="1"/>
</dbReference>
<evidence type="ECO:0000313" key="5">
    <source>
        <dbReference type="Proteomes" id="UP000189818"/>
    </source>
</evidence>
<gene>
    <name evidence="4" type="ORF">SAMN06295920_107167</name>
</gene>
<dbReference type="InterPro" id="IPR050463">
    <property type="entry name" value="Gfo/Idh/MocA_oxidrdct_glycsds"/>
</dbReference>
<dbReference type="EMBL" id="FUYM01000007">
    <property type="protein sequence ID" value="SKB86456.1"/>
    <property type="molecule type" value="Genomic_DNA"/>
</dbReference>
<dbReference type="GO" id="GO:0000166">
    <property type="term" value="F:nucleotide binding"/>
    <property type="evidence" value="ECO:0007669"/>
    <property type="project" value="InterPro"/>
</dbReference>
<dbReference type="InterPro" id="IPR055170">
    <property type="entry name" value="GFO_IDH_MocA-like_dom"/>
</dbReference>
<dbReference type="InterPro" id="IPR000683">
    <property type="entry name" value="Gfo/Idh/MocA-like_OxRdtase_N"/>
</dbReference>
<dbReference type="RefSeq" id="WP_139385121.1">
    <property type="nucleotide sequence ID" value="NZ_FUYM01000007.1"/>
</dbReference>
<dbReference type="Proteomes" id="UP000189818">
    <property type="component" value="Unassembled WGS sequence"/>
</dbReference>
<feature type="domain" description="GFO/IDH/MocA-like oxidoreductase" evidence="3">
    <location>
        <begin position="124"/>
        <end position="259"/>
    </location>
</feature>
<dbReference type="Gene3D" id="3.30.360.10">
    <property type="entry name" value="Dihydrodipicolinate Reductase, domain 2"/>
    <property type="match status" value="1"/>
</dbReference>
<accession>A0A1T5ERB9</accession>
<proteinExistence type="predicted"/>
<dbReference type="Gene3D" id="3.40.50.720">
    <property type="entry name" value="NAD(P)-binding Rossmann-like Domain"/>
    <property type="match status" value="1"/>
</dbReference>
<reference evidence="5" key="1">
    <citation type="submission" date="2017-02" db="EMBL/GenBank/DDBJ databases">
        <authorList>
            <person name="Varghese N."/>
            <person name="Submissions S."/>
        </authorList>
    </citation>
    <scope>NUCLEOTIDE SEQUENCE [LARGE SCALE GENOMIC DNA]</scope>
    <source>
        <strain evidence="5">UM2</strain>
    </source>
</reference>
<evidence type="ECO:0000313" key="4">
    <source>
        <dbReference type="EMBL" id="SKB86456.1"/>
    </source>
</evidence>
<organism evidence="4 5">
    <name type="scientific">Rhizorhabdus histidinilytica</name>
    <dbReference type="NCBI Taxonomy" id="439228"/>
    <lineage>
        <taxon>Bacteria</taxon>
        <taxon>Pseudomonadati</taxon>
        <taxon>Pseudomonadota</taxon>
        <taxon>Alphaproteobacteria</taxon>
        <taxon>Sphingomonadales</taxon>
        <taxon>Sphingomonadaceae</taxon>
        <taxon>Rhizorhabdus</taxon>
    </lineage>
</organism>
<sequence>MVSANWGMTAHLPAWHATGEAEVVAVCTSRRETAEAAAATYGVARPYWDAIAMCADPDLDIIDVGTRPDLRAPMVLAALAAGKHVYASANFAPDLDRARTMRDAVRAAGVVGALDSVFPWQPAHRHAHALIQAGEIGRPVAVTARLAISHFATPSAGGAGWKWFGTRKHGASALRNLGTHSLHLLTWLLGPVEAVAAQAMIARKEWRFDDGEVLRPEVEDTAQLLLRFARGTMGTLMLSWSSPAKTGWLMEITGETGTLATDDPTGFACGPSVTLRRGSGGGRLEPVEIPEALTAPPGIDFATPPARNQSHDIAGAMKDMIRAIREGGAALPSFEDAFHVEAILDAARRAIDSRAWVDVPRV</sequence>
<dbReference type="Pfam" id="PF22725">
    <property type="entry name" value="GFO_IDH_MocA_C3"/>
    <property type="match status" value="1"/>
</dbReference>
<evidence type="ECO:0000259" key="2">
    <source>
        <dbReference type="Pfam" id="PF01408"/>
    </source>
</evidence>
<evidence type="ECO:0000259" key="3">
    <source>
        <dbReference type="Pfam" id="PF22725"/>
    </source>
</evidence>
<evidence type="ECO:0000256" key="1">
    <source>
        <dbReference type="ARBA" id="ARBA00023002"/>
    </source>
</evidence>
<dbReference type="OrthoDB" id="9801953at2"/>
<feature type="domain" description="Gfo/Idh/MocA-like oxidoreductase N-terminal" evidence="2">
    <location>
        <begin position="8"/>
        <end position="111"/>
    </location>
</feature>
<protein>
    <submittedName>
        <fullName evidence="4">Predicted dehydrogenase</fullName>
    </submittedName>
</protein>
<dbReference type="AlphaFoldDB" id="A0A1T5ERB9"/>
<dbReference type="SUPFAM" id="SSF55347">
    <property type="entry name" value="Glyceraldehyde-3-phosphate dehydrogenase-like, C-terminal domain"/>
    <property type="match status" value="1"/>
</dbReference>
<dbReference type="GO" id="GO:0016491">
    <property type="term" value="F:oxidoreductase activity"/>
    <property type="evidence" value="ECO:0007669"/>
    <property type="project" value="UniProtKB-KW"/>
</dbReference>
<name>A0A1T5ERB9_9SPHN</name>
<keyword evidence="1" id="KW-0560">Oxidoreductase</keyword>
<dbReference type="Pfam" id="PF01408">
    <property type="entry name" value="GFO_IDH_MocA"/>
    <property type="match status" value="1"/>
</dbReference>